<name>A0ABR2NG30_9ROSI</name>
<organism evidence="2 3">
    <name type="scientific">Hibiscus sabdariffa</name>
    <name type="common">roselle</name>
    <dbReference type="NCBI Taxonomy" id="183260"/>
    <lineage>
        <taxon>Eukaryota</taxon>
        <taxon>Viridiplantae</taxon>
        <taxon>Streptophyta</taxon>
        <taxon>Embryophyta</taxon>
        <taxon>Tracheophyta</taxon>
        <taxon>Spermatophyta</taxon>
        <taxon>Magnoliopsida</taxon>
        <taxon>eudicotyledons</taxon>
        <taxon>Gunneridae</taxon>
        <taxon>Pentapetalae</taxon>
        <taxon>rosids</taxon>
        <taxon>malvids</taxon>
        <taxon>Malvales</taxon>
        <taxon>Malvaceae</taxon>
        <taxon>Malvoideae</taxon>
        <taxon>Hibiscus</taxon>
    </lineage>
</organism>
<sequence>MNEPEKEKAVEFGSMVSDGLDMSEKAARKLTEGVRVETTPVETITISRSKEVRGLAEDAQKGSMPSETASREGSKEVEPRGDTTTEDTPPMGKVGDKPRTSERKCRHKRQKQRTSKKKGQCDRVNAPKVKERVHDVAKNIKEDGSVPRVPDFAVVEVPTRVNATEGKVHLEQNSCSFEFDLLSLSSVGQSRPNSVCGNVGHERRCEGKSKSGDVAGDISWRKKSNETTRALPTLVGENVTARTEGSETVAQVPDNEVSYRASGLPKPPDQSQLHPRAQSGADEADRTDQSRAHPGAQPDAHQGGRMVQTRAHQGAQSCAHIRVESGRLPEAQDLENAREPDHIRLAEKARDNCSSLLCVRVDLGGYSSRLSIQSSASIEALRAWVKCLVSKRTHKAWGKADLGDSSSKWRLKAARTSQGGSRGVTSGFF</sequence>
<proteinExistence type="predicted"/>
<accession>A0ABR2NG30</accession>
<feature type="region of interest" description="Disordered" evidence="1">
    <location>
        <begin position="41"/>
        <end position="132"/>
    </location>
</feature>
<feature type="region of interest" description="Disordered" evidence="1">
    <location>
        <begin position="188"/>
        <end position="314"/>
    </location>
</feature>
<feature type="compositionally biased region" description="Basic and acidic residues" evidence="1">
    <location>
        <begin position="69"/>
        <end position="83"/>
    </location>
</feature>
<feature type="compositionally biased region" description="Basic and acidic residues" evidence="1">
    <location>
        <begin position="200"/>
        <end position="211"/>
    </location>
</feature>
<comment type="caution">
    <text evidence="2">The sequence shown here is derived from an EMBL/GenBank/DDBJ whole genome shotgun (WGS) entry which is preliminary data.</text>
</comment>
<feature type="compositionally biased region" description="Basic and acidic residues" evidence="1">
    <location>
        <begin position="94"/>
        <end position="103"/>
    </location>
</feature>
<feature type="compositionally biased region" description="Basic and acidic residues" evidence="1">
    <location>
        <begin position="1"/>
        <end position="10"/>
    </location>
</feature>
<dbReference type="EMBL" id="JBBPBN010000155">
    <property type="protein sequence ID" value="KAK8974955.1"/>
    <property type="molecule type" value="Genomic_DNA"/>
</dbReference>
<feature type="region of interest" description="Disordered" evidence="1">
    <location>
        <begin position="1"/>
        <end position="24"/>
    </location>
</feature>
<feature type="compositionally biased region" description="Basic and acidic residues" evidence="1">
    <location>
        <begin position="48"/>
        <end position="60"/>
    </location>
</feature>
<evidence type="ECO:0000256" key="1">
    <source>
        <dbReference type="SAM" id="MobiDB-lite"/>
    </source>
</evidence>
<feature type="compositionally biased region" description="Basic residues" evidence="1">
    <location>
        <begin position="104"/>
        <end position="118"/>
    </location>
</feature>
<evidence type="ECO:0000313" key="3">
    <source>
        <dbReference type="Proteomes" id="UP001396334"/>
    </source>
</evidence>
<evidence type="ECO:0000313" key="2">
    <source>
        <dbReference type="EMBL" id="KAK8974955.1"/>
    </source>
</evidence>
<feature type="compositionally biased region" description="Polar residues" evidence="1">
    <location>
        <begin position="240"/>
        <end position="249"/>
    </location>
</feature>
<dbReference type="Proteomes" id="UP001396334">
    <property type="component" value="Unassembled WGS sequence"/>
</dbReference>
<gene>
    <name evidence="2" type="ORF">V6N11_039734</name>
</gene>
<protein>
    <submittedName>
        <fullName evidence="2">Uncharacterized protein</fullName>
    </submittedName>
</protein>
<reference evidence="2 3" key="1">
    <citation type="journal article" date="2024" name="G3 (Bethesda)">
        <title>Genome assembly of Hibiscus sabdariffa L. provides insights into metabolisms of medicinal natural products.</title>
        <authorList>
            <person name="Kim T."/>
        </authorList>
    </citation>
    <scope>NUCLEOTIDE SEQUENCE [LARGE SCALE GENOMIC DNA]</scope>
    <source>
        <strain evidence="2">TK-2024</strain>
        <tissue evidence="2">Old leaves</tissue>
    </source>
</reference>
<keyword evidence="3" id="KW-1185">Reference proteome</keyword>